<dbReference type="EMBL" id="CP108110">
    <property type="protein sequence ID" value="WUQ88403.1"/>
    <property type="molecule type" value="Genomic_DNA"/>
</dbReference>
<evidence type="ECO:0000313" key="2">
    <source>
        <dbReference type="Proteomes" id="UP001432222"/>
    </source>
</evidence>
<keyword evidence="2" id="KW-1185">Reference proteome</keyword>
<accession>A0ABZ1UBE4</accession>
<dbReference type="RefSeq" id="WP_328958950.1">
    <property type="nucleotide sequence ID" value="NZ_CP108110.1"/>
</dbReference>
<name>A0ABZ1UBE4_9ACTN</name>
<proteinExistence type="predicted"/>
<protein>
    <submittedName>
        <fullName evidence="1">Uncharacterized protein</fullName>
    </submittedName>
</protein>
<reference evidence="1" key="1">
    <citation type="submission" date="2022-10" db="EMBL/GenBank/DDBJ databases">
        <title>The complete genomes of actinobacterial strains from the NBC collection.</title>
        <authorList>
            <person name="Joergensen T.S."/>
            <person name="Alvarez Arevalo M."/>
            <person name="Sterndorff E.B."/>
            <person name="Faurdal D."/>
            <person name="Vuksanovic O."/>
            <person name="Mourched A.-S."/>
            <person name="Charusanti P."/>
            <person name="Shaw S."/>
            <person name="Blin K."/>
            <person name="Weber T."/>
        </authorList>
    </citation>
    <scope>NUCLEOTIDE SEQUENCE</scope>
    <source>
        <strain evidence="1">NBC_00222</strain>
    </source>
</reference>
<gene>
    <name evidence="1" type="ORF">OHA16_38640</name>
</gene>
<sequence length="151" mass="16624">MANKWTSVSKLSVVLETGEQRRETGSAYPDERIGAVITVQPTDDDGNPVEVTAQKLCESISLIDYIDESDIPLKDSNSSKVLDWCYEKTNDITWREGRTPQIKYYVAHSGAPKPRCKSIGLLVRTESGALVFSSLNGTYHSSVQIVASSPK</sequence>
<dbReference type="Proteomes" id="UP001432222">
    <property type="component" value="Chromosome"/>
</dbReference>
<evidence type="ECO:0000313" key="1">
    <source>
        <dbReference type="EMBL" id="WUQ88403.1"/>
    </source>
</evidence>
<organism evidence="1 2">
    <name type="scientific">Kitasatospora purpeofusca</name>
    <dbReference type="NCBI Taxonomy" id="67352"/>
    <lineage>
        <taxon>Bacteria</taxon>
        <taxon>Bacillati</taxon>
        <taxon>Actinomycetota</taxon>
        <taxon>Actinomycetes</taxon>
        <taxon>Kitasatosporales</taxon>
        <taxon>Streptomycetaceae</taxon>
        <taxon>Kitasatospora</taxon>
    </lineage>
</organism>